<proteinExistence type="predicted"/>
<dbReference type="Proteomes" id="UP000252733">
    <property type="component" value="Unassembled WGS sequence"/>
</dbReference>
<dbReference type="GO" id="GO:0016746">
    <property type="term" value="F:acyltransferase activity"/>
    <property type="evidence" value="ECO:0007669"/>
    <property type="project" value="UniProtKB-KW"/>
</dbReference>
<keyword evidence="4 8" id="KW-0808">Transferase</keyword>
<evidence type="ECO:0000313" key="9">
    <source>
        <dbReference type="Proteomes" id="UP000252733"/>
    </source>
</evidence>
<dbReference type="GO" id="GO:0005886">
    <property type="term" value="C:plasma membrane"/>
    <property type="evidence" value="ECO:0007669"/>
    <property type="project" value="UniProtKB-SubCell"/>
</dbReference>
<keyword evidence="7" id="KW-0812">Transmembrane</keyword>
<dbReference type="GO" id="GO:0009247">
    <property type="term" value="P:glycolipid biosynthetic process"/>
    <property type="evidence" value="ECO:0007669"/>
    <property type="project" value="UniProtKB-ARBA"/>
</dbReference>
<protein>
    <submittedName>
        <fullName evidence="8">KDO2-lipid IV(A) lauroyltransferase</fullName>
    </submittedName>
</protein>
<dbReference type="PANTHER" id="PTHR30606:SF10">
    <property type="entry name" value="PHOSPHATIDYLINOSITOL MANNOSIDE ACYLTRANSFERASE"/>
    <property type="match status" value="1"/>
</dbReference>
<organism evidence="8 9">
    <name type="scientific">Marinilabilia salmonicolor</name>
    <dbReference type="NCBI Taxonomy" id="989"/>
    <lineage>
        <taxon>Bacteria</taxon>
        <taxon>Pseudomonadati</taxon>
        <taxon>Bacteroidota</taxon>
        <taxon>Bacteroidia</taxon>
        <taxon>Marinilabiliales</taxon>
        <taxon>Marinilabiliaceae</taxon>
        <taxon>Marinilabilia</taxon>
    </lineage>
</organism>
<accession>A0A368URM8</accession>
<dbReference type="AlphaFoldDB" id="A0A368URM8"/>
<keyword evidence="5 7" id="KW-0472">Membrane</keyword>
<evidence type="ECO:0000256" key="4">
    <source>
        <dbReference type="ARBA" id="ARBA00022679"/>
    </source>
</evidence>
<dbReference type="RefSeq" id="WP_114437543.1">
    <property type="nucleotide sequence ID" value="NZ_QPIZ01000020.1"/>
</dbReference>
<keyword evidence="3" id="KW-0997">Cell inner membrane</keyword>
<comment type="caution">
    <text evidence="8">The sequence shown here is derived from an EMBL/GenBank/DDBJ whole genome shotgun (WGS) entry which is preliminary data.</text>
</comment>
<dbReference type="InterPro" id="IPR004960">
    <property type="entry name" value="LipA_acyltrans"/>
</dbReference>
<evidence type="ECO:0000256" key="2">
    <source>
        <dbReference type="ARBA" id="ARBA00022475"/>
    </source>
</evidence>
<keyword evidence="2" id="KW-1003">Cell membrane</keyword>
<sequence length="297" mass="34647">MFRTIIRYSGAFLFLLLLGFIAILPFSVLYGISNFFSWLLGSVFKYRRKIIEDNLIKSDLPLSDDERAQTINAYYRNLSDIILEGLKSFSMSRKTVIKRHKVLNPEVLNQFYEQGKSVIVVTGHIGNWEWGSLSAGIFTNYNVVAFYSPMRNKPIDKMMRWSRSRFGTILSPTKGTTNTFAENKSKPTLYLMAADQSPVRVTAAHWFNFLGRTTGFLHGPEKHARNNNYPVVFANIERIKRGYYELKLSLLTETPQKTEHGEITKQYATVLEDYIRRHPDNWLWSHRRWKRKPPEGY</sequence>
<keyword evidence="9" id="KW-1185">Reference proteome</keyword>
<comment type="subcellular location">
    <subcellularLocation>
        <location evidence="1">Cell inner membrane</location>
    </subcellularLocation>
</comment>
<evidence type="ECO:0000256" key="3">
    <source>
        <dbReference type="ARBA" id="ARBA00022519"/>
    </source>
</evidence>
<dbReference type="EMBL" id="QPIZ01000020">
    <property type="protein sequence ID" value="RCW30795.1"/>
    <property type="molecule type" value="Genomic_DNA"/>
</dbReference>
<name>A0A368URM8_9BACT</name>
<gene>
    <name evidence="8" type="ORF">DFO77_12013</name>
</gene>
<dbReference type="Pfam" id="PF03279">
    <property type="entry name" value="Lip_A_acyltrans"/>
    <property type="match status" value="1"/>
</dbReference>
<evidence type="ECO:0000256" key="6">
    <source>
        <dbReference type="ARBA" id="ARBA00023315"/>
    </source>
</evidence>
<feature type="transmembrane region" description="Helical" evidence="7">
    <location>
        <begin position="12"/>
        <end position="40"/>
    </location>
</feature>
<evidence type="ECO:0000313" key="8">
    <source>
        <dbReference type="EMBL" id="RCW30795.1"/>
    </source>
</evidence>
<keyword evidence="6" id="KW-0012">Acyltransferase</keyword>
<evidence type="ECO:0000256" key="1">
    <source>
        <dbReference type="ARBA" id="ARBA00004533"/>
    </source>
</evidence>
<evidence type="ECO:0000256" key="5">
    <source>
        <dbReference type="ARBA" id="ARBA00023136"/>
    </source>
</evidence>
<reference evidence="8 9" key="1">
    <citation type="submission" date="2018-07" db="EMBL/GenBank/DDBJ databases">
        <title>Freshwater and sediment microbial communities from various areas in North America, analyzing microbe dynamics in response to fracking.</title>
        <authorList>
            <person name="Lamendella R."/>
        </authorList>
    </citation>
    <scope>NUCLEOTIDE SEQUENCE [LARGE SCALE GENOMIC DNA]</scope>
    <source>
        <strain evidence="8 9">160A</strain>
    </source>
</reference>
<keyword evidence="7" id="KW-1133">Transmembrane helix</keyword>
<dbReference type="CDD" id="cd07984">
    <property type="entry name" value="LPLAT_LABLAT-like"/>
    <property type="match status" value="1"/>
</dbReference>
<dbReference type="PANTHER" id="PTHR30606">
    <property type="entry name" value="LIPID A BIOSYNTHESIS LAUROYL ACYLTRANSFERASE"/>
    <property type="match status" value="1"/>
</dbReference>
<evidence type="ECO:0000256" key="7">
    <source>
        <dbReference type="SAM" id="Phobius"/>
    </source>
</evidence>